<reference evidence="4" key="3">
    <citation type="submission" date="2015-06" db="UniProtKB">
        <authorList>
            <consortium name="EnsemblMetazoa"/>
        </authorList>
    </citation>
    <scope>IDENTIFICATION</scope>
</reference>
<dbReference type="PANTHER" id="PTHR43092:SF4">
    <property type="entry name" value="AMINOTRANSFERASE CLASS V DOMAIN-CONTAINING PROTEIN"/>
    <property type="match status" value="1"/>
</dbReference>
<reference evidence="3 5" key="2">
    <citation type="journal article" date="2013" name="Nature">
        <title>Insights into bilaterian evolution from three spiralian genomes.</title>
        <authorList>
            <person name="Simakov O."/>
            <person name="Marletaz F."/>
            <person name="Cho S.J."/>
            <person name="Edsinger-Gonzales E."/>
            <person name="Havlak P."/>
            <person name="Hellsten U."/>
            <person name="Kuo D.H."/>
            <person name="Larsson T."/>
            <person name="Lv J."/>
            <person name="Arendt D."/>
            <person name="Savage R."/>
            <person name="Osoegawa K."/>
            <person name="de Jong P."/>
            <person name="Grimwood J."/>
            <person name="Chapman J.A."/>
            <person name="Shapiro H."/>
            <person name="Aerts A."/>
            <person name="Otillar R.P."/>
            <person name="Terry A.Y."/>
            <person name="Boore J.L."/>
            <person name="Grigoriev I.V."/>
            <person name="Lindberg D.R."/>
            <person name="Seaver E.C."/>
            <person name="Weisblat D.A."/>
            <person name="Putnam N.H."/>
            <person name="Rokhsar D.S."/>
        </authorList>
    </citation>
    <scope>NUCLEOTIDE SEQUENCE</scope>
    <source>
        <strain evidence="3 5">I ESC-2004</strain>
    </source>
</reference>
<evidence type="ECO:0000259" key="2">
    <source>
        <dbReference type="Pfam" id="PF00266"/>
    </source>
</evidence>
<dbReference type="SUPFAM" id="SSF53383">
    <property type="entry name" value="PLP-dependent transferases"/>
    <property type="match status" value="1"/>
</dbReference>
<dbReference type="InterPro" id="IPR015424">
    <property type="entry name" value="PyrdxlP-dep_Trfase"/>
</dbReference>
<dbReference type="PANTHER" id="PTHR43092">
    <property type="entry name" value="L-CYSTEINE DESULFHYDRASE"/>
    <property type="match status" value="1"/>
</dbReference>
<dbReference type="EnsemblMetazoa" id="CapteT225673">
    <property type="protein sequence ID" value="CapteP225673"/>
    <property type="gene ID" value="CapteG225673"/>
</dbReference>
<evidence type="ECO:0000313" key="3">
    <source>
        <dbReference type="EMBL" id="ELU05271.1"/>
    </source>
</evidence>
<keyword evidence="5" id="KW-1185">Reference proteome</keyword>
<evidence type="ECO:0000313" key="4">
    <source>
        <dbReference type="EnsemblMetazoa" id="CapteP225673"/>
    </source>
</evidence>
<feature type="domain" description="Aminotransferase class V" evidence="2">
    <location>
        <begin position="68"/>
        <end position="316"/>
    </location>
</feature>
<dbReference type="EMBL" id="AMQN01007915">
    <property type="status" value="NOT_ANNOTATED_CDS"/>
    <property type="molecule type" value="Genomic_DNA"/>
</dbReference>
<reference evidence="5" key="1">
    <citation type="submission" date="2012-12" db="EMBL/GenBank/DDBJ databases">
        <authorList>
            <person name="Hellsten U."/>
            <person name="Grimwood J."/>
            <person name="Chapman J.A."/>
            <person name="Shapiro H."/>
            <person name="Aerts A."/>
            <person name="Otillar R.P."/>
            <person name="Terry A.Y."/>
            <person name="Boore J.L."/>
            <person name="Simakov O."/>
            <person name="Marletaz F."/>
            <person name="Cho S.-J."/>
            <person name="Edsinger-Gonzales E."/>
            <person name="Havlak P."/>
            <person name="Kuo D.-H."/>
            <person name="Larsson T."/>
            <person name="Lv J."/>
            <person name="Arendt D."/>
            <person name="Savage R."/>
            <person name="Osoegawa K."/>
            <person name="de Jong P."/>
            <person name="Lindberg D.R."/>
            <person name="Seaver E.C."/>
            <person name="Weisblat D.A."/>
            <person name="Putnam N.H."/>
            <person name="Grigoriev I.V."/>
            <person name="Rokhsar D.S."/>
        </authorList>
    </citation>
    <scope>NUCLEOTIDE SEQUENCE</scope>
    <source>
        <strain evidence="5">I ESC-2004</strain>
    </source>
</reference>
<dbReference type="HOGENOM" id="CLU_003433_3_0_1"/>
<keyword evidence="1" id="KW-0663">Pyridoxal phosphate</keyword>
<dbReference type="EMBL" id="KB301692">
    <property type="protein sequence ID" value="ELU05271.1"/>
    <property type="molecule type" value="Genomic_DNA"/>
</dbReference>
<dbReference type="Gene3D" id="3.40.640.10">
    <property type="entry name" value="Type I PLP-dependent aspartate aminotransferase-like (Major domain)"/>
    <property type="match status" value="1"/>
</dbReference>
<name>R7UPD6_CAPTE</name>
<dbReference type="InterPro" id="IPR000192">
    <property type="entry name" value="Aminotrans_V_dom"/>
</dbReference>
<dbReference type="OrthoDB" id="5978656at2759"/>
<evidence type="ECO:0000313" key="5">
    <source>
        <dbReference type="Proteomes" id="UP000014760"/>
    </source>
</evidence>
<organism evidence="3">
    <name type="scientific">Capitella teleta</name>
    <name type="common">Polychaete worm</name>
    <dbReference type="NCBI Taxonomy" id="283909"/>
    <lineage>
        <taxon>Eukaryota</taxon>
        <taxon>Metazoa</taxon>
        <taxon>Spiralia</taxon>
        <taxon>Lophotrochozoa</taxon>
        <taxon>Annelida</taxon>
        <taxon>Polychaeta</taxon>
        <taxon>Sedentaria</taxon>
        <taxon>Scolecida</taxon>
        <taxon>Capitellidae</taxon>
        <taxon>Capitella</taxon>
    </lineage>
</organism>
<dbReference type="InterPro" id="IPR015422">
    <property type="entry name" value="PyrdxlP-dep_Trfase_small"/>
</dbReference>
<evidence type="ECO:0000256" key="1">
    <source>
        <dbReference type="ARBA" id="ARBA00022898"/>
    </source>
</evidence>
<accession>R7UPD6</accession>
<dbReference type="OMA" id="TGNCHKW"/>
<dbReference type="Proteomes" id="UP000014760">
    <property type="component" value="Unassembled WGS sequence"/>
</dbReference>
<gene>
    <name evidence="3" type="ORF">CAPTEDRAFT_225673</name>
</gene>
<sequence>MENAQFGRSLLKEFRLKEGTTFLNHGSYGSVPNEVFEKRISLLEEVESHPDLFFRVNLEPFWMDNIRAISKVLGANPDNLVFVNNTTTGINAVMRSVALSPGDEILCYTWQYRAVYNTCVYAARQKGAEVKVLDIRTPIVTTQEIVDKYDKFLAKNPKVKIAVLDYISSCPSVLMPIKELIAVCKKHNVMSMVDGAHVPGQIQINLEELGADFFAGNLHKWMFVPRGCAVLWVDPKHQKDIRPCVTSSHLDGPHFYKDFLRQGTVDDSPFHCVQESLAFIERIGGMDAIIEHNSKLADQAADLLADLLGTKKFDVPKEMESPFLRMVRLPDMKKYPARKETSDDFTSAVGDIAELHNDIMERFKIQTVSLYVHSEPWIRLSAQVYNDLEDIRKLADAILTLKAEETE</sequence>
<dbReference type="Gene3D" id="3.90.1150.10">
    <property type="entry name" value="Aspartate Aminotransferase, domain 1"/>
    <property type="match status" value="1"/>
</dbReference>
<dbReference type="Pfam" id="PF00266">
    <property type="entry name" value="Aminotran_5"/>
    <property type="match status" value="1"/>
</dbReference>
<dbReference type="InterPro" id="IPR015421">
    <property type="entry name" value="PyrdxlP-dep_Trfase_major"/>
</dbReference>
<protein>
    <recommendedName>
        <fullName evidence="2">Aminotransferase class V domain-containing protein</fullName>
    </recommendedName>
</protein>
<proteinExistence type="predicted"/>
<dbReference type="STRING" id="283909.R7UPD6"/>
<dbReference type="AlphaFoldDB" id="R7UPD6"/>